<protein>
    <recommendedName>
        <fullName evidence="4">Cache domain-containing protein</fullName>
    </recommendedName>
</protein>
<dbReference type="Proteomes" id="UP000295783">
    <property type="component" value="Unassembled WGS sequence"/>
</dbReference>
<name>A0A4R6WRM8_9PROT</name>
<organism evidence="2 3">
    <name type="scientific">Dongia mobilis</name>
    <dbReference type="NCBI Taxonomy" id="578943"/>
    <lineage>
        <taxon>Bacteria</taxon>
        <taxon>Pseudomonadati</taxon>
        <taxon>Pseudomonadota</taxon>
        <taxon>Alphaproteobacteria</taxon>
        <taxon>Rhodospirillales</taxon>
        <taxon>Dongiaceae</taxon>
        <taxon>Dongia</taxon>
    </lineage>
</organism>
<evidence type="ECO:0000313" key="3">
    <source>
        <dbReference type="Proteomes" id="UP000295783"/>
    </source>
</evidence>
<reference evidence="2 3" key="1">
    <citation type="submission" date="2019-03" db="EMBL/GenBank/DDBJ databases">
        <title>Genomic Encyclopedia of Type Strains, Phase III (KMG-III): the genomes of soil and plant-associated and newly described type strains.</title>
        <authorList>
            <person name="Whitman W."/>
        </authorList>
    </citation>
    <scope>NUCLEOTIDE SEQUENCE [LARGE SCALE GENOMIC DNA]</scope>
    <source>
        <strain evidence="2 3">CGMCC 1.7660</strain>
    </source>
</reference>
<accession>A0A4R6WRM8</accession>
<sequence>MPERRTTAWSAAACILLALALTGCADDGRRAAQRTEAEAVARLAATFVADLRGDAERLAAEVVTARTAGRPRTDISAIAEAVLRDKPDRLGISVAFEPDGYDGDDAGHESQRPVGDKSGRFGVYYFRSGDGSVVADNLQMTAEAGIDLWYSPVIATGRKRLDEPFRYPLGGVEQPISSILLPLVADGNIIGVATVETLMTPVIDEIAARDQAWPGRIWVISEAGNWIVHADASRNGTTIDSATAQSPEEVVALETYRDLLSSDRTVSDGTAGPFALRVTFEDLQQSWIVITTPIGE</sequence>
<proteinExistence type="predicted"/>
<dbReference type="AlphaFoldDB" id="A0A4R6WRM8"/>
<evidence type="ECO:0008006" key="4">
    <source>
        <dbReference type="Google" id="ProtNLM"/>
    </source>
</evidence>
<dbReference type="CDD" id="cd12913">
    <property type="entry name" value="PDC1_MCP_like"/>
    <property type="match status" value="1"/>
</dbReference>
<dbReference type="EMBL" id="SNYW01000006">
    <property type="protein sequence ID" value="TDQ84262.1"/>
    <property type="molecule type" value="Genomic_DNA"/>
</dbReference>
<dbReference type="PROSITE" id="PS51257">
    <property type="entry name" value="PROKAR_LIPOPROTEIN"/>
    <property type="match status" value="1"/>
</dbReference>
<gene>
    <name evidence="2" type="ORF">A8950_0810</name>
</gene>
<evidence type="ECO:0000313" key="2">
    <source>
        <dbReference type="EMBL" id="TDQ84262.1"/>
    </source>
</evidence>
<feature type="signal peptide" evidence="1">
    <location>
        <begin position="1"/>
        <end position="25"/>
    </location>
</feature>
<keyword evidence="1" id="KW-0732">Signal</keyword>
<feature type="chain" id="PRO_5020547323" description="Cache domain-containing protein" evidence="1">
    <location>
        <begin position="26"/>
        <end position="296"/>
    </location>
</feature>
<keyword evidence="3" id="KW-1185">Reference proteome</keyword>
<evidence type="ECO:0000256" key="1">
    <source>
        <dbReference type="SAM" id="SignalP"/>
    </source>
</evidence>
<comment type="caution">
    <text evidence="2">The sequence shown here is derived from an EMBL/GenBank/DDBJ whole genome shotgun (WGS) entry which is preliminary data.</text>
</comment>
<dbReference type="RefSeq" id="WP_133612301.1">
    <property type="nucleotide sequence ID" value="NZ_SNYW01000006.1"/>
</dbReference>
<dbReference type="Gene3D" id="3.30.450.20">
    <property type="entry name" value="PAS domain"/>
    <property type="match status" value="1"/>
</dbReference>
<dbReference type="OrthoDB" id="9814362at2"/>